<reference evidence="2 3" key="1">
    <citation type="submission" date="2018-11" db="EMBL/GenBank/DDBJ databases">
        <authorList>
            <consortium name="Pathogen Informatics"/>
        </authorList>
    </citation>
    <scope>NUCLEOTIDE SEQUENCE [LARGE SCALE GENOMIC DNA]</scope>
</reference>
<dbReference type="InterPro" id="IPR041569">
    <property type="entry name" value="AAA_lid_3"/>
</dbReference>
<proteinExistence type="predicted"/>
<evidence type="ECO:0000313" key="2">
    <source>
        <dbReference type="EMBL" id="VDN15805.1"/>
    </source>
</evidence>
<evidence type="ECO:0000313" key="3">
    <source>
        <dbReference type="Proteomes" id="UP000281553"/>
    </source>
</evidence>
<dbReference type="Pfam" id="PF17862">
    <property type="entry name" value="AAA_lid_3"/>
    <property type="match status" value="1"/>
</dbReference>
<sequence>MALLHINLREVPLDEDVQFEKIAEQLDGYSGADITNVCRNHVGDGPMRNSFCPLKKGPVMVPIDITCALMDHWRTFESEPPFFSLH</sequence>
<keyword evidence="3" id="KW-1185">Reference proteome</keyword>
<name>A0A3P7LFX1_DIBLA</name>
<feature type="domain" description="AAA ATPase AAA+ lid" evidence="1">
    <location>
        <begin position="16"/>
        <end position="40"/>
    </location>
</feature>
<organism evidence="2 3">
    <name type="scientific">Dibothriocephalus latus</name>
    <name type="common">Fish tapeworm</name>
    <name type="synonym">Diphyllobothrium latum</name>
    <dbReference type="NCBI Taxonomy" id="60516"/>
    <lineage>
        <taxon>Eukaryota</taxon>
        <taxon>Metazoa</taxon>
        <taxon>Spiralia</taxon>
        <taxon>Lophotrochozoa</taxon>
        <taxon>Platyhelminthes</taxon>
        <taxon>Cestoda</taxon>
        <taxon>Eucestoda</taxon>
        <taxon>Diphyllobothriidea</taxon>
        <taxon>Diphyllobothriidae</taxon>
        <taxon>Dibothriocephalus</taxon>
    </lineage>
</organism>
<dbReference type="OrthoDB" id="5334845at2759"/>
<dbReference type="Proteomes" id="UP000281553">
    <property type="component" value="Unassembled WGS sequence"/>
</dbReference>
<gene>
    <name evidence="2" type="ORF">DILT_LOCUS11636</name>
</gene>
<dbReference type="Gene3D" id="6.10.20.150">
    <property type="match status" value="1"/>
</dbReference>
<dbReference type="EMBL" id="UYRU01063682">
    <property type="protein sequence ID" value="VDN15805.1"/>
    <property type="molecule type" value="Genomic_DNA"/>
</dbReference>
<evidence type="ECO:0000259" key="1">
    <source>
        <dbReference type="Pfam" id="PF17862"/>
    </source>
</evidence>
<accession>A0A3P7LFX1</accession>
<protein>
    <recommendedName>
        <fullName evidence="1">AAA ATPase AAA+ lid domain-containing protein</fullName>
    </recommendedName>
</protein>
<dbReference type="AlphaFoldDB" id="A0A3P7LFX1"/>